<dbReference type="Proteomes" id="UP000273143">
    <property type="component" value="Chromosome"/>
</dbReference>
<keyword evidence="1" id="KW-1133">Transmembrane helix</keyword>
<protein>
    <recommendedName>
        <fullName evidence="4">DUF4760 domain-containing protein</fullName>
    </recommendedName>
</protein>
<evidence type="ECO:0000256" key="1">
    <source>
        <dbReference type="SAM" id="Phobius"/>
    </source>
</evidence>
<accession>A0A3S9XA81</accession>
<dbReference type="RefSeq" id="WP_127161539.1">
    <property type="nucleotide sequence ID" value="NZ_CP029822.1"/>
</dbReference>
<name>A0A3S9XA81_9GAMM</name>
<keyword evidence="1" id="KW-0472">Membrane</keyword>
<gene>
    <name evidence="2" type="ORF">DM558_00350</name>
</gene>
<dbReference type="KEGG" id="emo:DM558_00350"/>
<organism evidence="2 3">
    <name type="scientific">Entomomonas moraniae</name>
    <dbReference type="NCBI Taxonomy" id="2213226"/>
    <lineage>
        <taxon>Bacteria</taxon>
        <taxon>Pseudomonadati</taxon>
        <taxon>Pseudomonadota</taxon>
        <taxon>Gammaproteobacteria</taxon>
        <taxon>Pseudomonadales</taxon>
        <taxon>Pseudomonadaceae</taxon>
        <taxon>Entomomonas</taxon>
    </lineage>
</organism>
<evidence type="ECO:0008006" key="4">
    <source>
        <dbReference type="Google" id="ProtNLM"/>
    </source>
</evidence>
<dbReference type="AlphaFoldDB" id="A0A3S9XA81"/>
<feature type="transmembrane region" description="Helical" evidence="1">
    <location>
        <begin position="37"/>
        <end position="56"/>
    </location>
</feature>
<dbReference type="EMBL" id="CP029822">
    <property type="protein sequence ID" value="AZS49320.1"/>
    <property type="molecule type" value="Genomic_DNA"/>
</dbReference>
<evidence type="ECO:0000313" key="2">
    <source>
        <dbReference type="EMBL" id="AZS49320.1"/>
    </source>
</evidence>
<keyword evidence="1" id="KW-0812">Transmembrane</keyword>
<keyword evidence="3" id="KW-1185">Reference proteome</keyword>
<proteinExistence type="predicted"/>
<evidence type="ECO:0000313" key="3">
    <source>
        <dbReference type="Proteomes" id="UP000273143"/>
    </source>
</evidence>
<reference evidence="3" key="1">
    <citation type="submission" date="2018-06" db="EMBL/GenBank/DDBJ databases">
        <title>Complete genome of Pseudomonas insecticola strain QZS01.</title>
        <authorList>
            <person name="Wang J."/>
            <person name="Su Q."/>
        </authorList>
    </citation>
    <scope>NUCLEOTIDE SEQUENCE [LARGE SCALE GENOMIC DNA]</scope>
    <source>
        <strain evidence="3">QZS01</strain>
    </source>
</reference>
<feature type="transmembrane region" description="Helical" evidence="1">
    <location>
        <begin position="12"/>
        <end position="31"/>
    </location>
</feature>
<sequence>MFNLNKWVTTTNITLILLIFLTILITFIMWLKGLDAGWMQAIISVIAIFSAIIISNSQIETTKKEKNNEKIEDIKKFISIIEICIDRYSALIRNISSIPQEYSSEDEANISYHWKSIKISVDQIKQFDWLKYPDDLSILAVNTFIDTQTNFIDNTEYLAKSIHRTYERTNTMTKVIKVPKTVDDIVALYFIHNKDKSDDFVNQSFKIVFEHYNAARKSLWNGIIKVIH</sequence>